<accession>A0A5J4VLR0</accession>
<dbReference type="Pfam" id="PF01199">
    <property type="entry name" value="Ribosomal_L34e"/>
    <property type="match status" value="1"/>
</dbReference>
<evidence type="ECO:0008006" key="6">
    <source>
        <dbReference type="Google" id="ProtNLM"/>
    </source>
</evidence>
<keyword evidence="2" id="KW-0689">Ribosomal protein</keyword>
<dbReference type="EMBL" id="SNRW01006330">
    <property type="protein sequence ID" value="KAA6383289.1"/>
    <property type="molecule type" value="Genomic_DNA"/>
</dbReference>
<evidence type="ECO:0000313" key="4">
    <source>
        <dbReference type="EMBL" id="KAA6383289.1"/>
    </source>
</evidence>
<dbReference type="OrthoDB" id="277449at2759"/>
<dbReference type="Proteomes" id="UP000324800">
    <property type="component" value="Unassembled WGS sequence"/>
</dbReference>
<evidence type="ECO:0000256" key="3">
    <source>
        <dbReference type="ARBA" id="ARBA00023274"/>
    </source>
</evidence>
<dbReference type="AlphaFoldDB" id="A0A5J4VLR0"/>
<dbReference type="InterPro" id="IPR008195">
    <property type="entry name" value="Ribosomal_eL34"/>
</dbReference>
<dbReference type="PRINTS" id="PR01250">
    <property type="entry name" value="RIBOSOMALL34"/>
</dbReference>
<name>A0A5J4VLR0_9EUKA</name>
<sequence length="64" mass="7492">MVQRLTLRRRNPYHTARNRVVPIKTPGGRLVYHYLKKRSKGVICGDCRGEIHGIPHLVRKDMSR</sequence>
<evidence type="ECO:0000256" key="2">
    <source>
        <dbReference type="ARBA" id="ARBA00022980"/>
    </source>
</evidence>
<organism evidence="4 5">
    <name type="scientific">Streblomastix strix</name>
    <dbReference type="NCBI Taxonomy" id="222440"/>
    <lineage>
        <taxon>Eukaryota</taxon>
        <taxon>Metamonada</taxon>
        <taxon>Preaxostyla</taxon>
        <taxon>Oxymonadida</taxon>
        <taxon>Streblomastigidae</taxon>
        <taxon>Streblomastix</taxon>
    </lineage>
</organism>
<dbReference type="GO" id="GO:1990904">
    <property type="term" value="C:ribonucleoprotein complex"/>
    <property type="evidence" value="ECO:0007669"/>
    <property type="project" value="UniProtKB-KW"/>
</dbReference>
<gene>
    <name evidence="4" type="ORF">EZS28_021185</name>
</gene>
<feature type="non-terminal residue" evidence="4">
    <location>
        <position position="64"/>
    </location>
</feature>
<dbReference type="GO" id="GO:0003735">
    <property type="term" value="F:structural constituent of ribosome"/>
    <property type="evidence" value="ECO:0007669"/>
    <property type="project" value="InterPro"/>
</dbReference>
<comment type="similarity">
    <text evidence="1">Belongs to the eukaryotic ribosomal protein eL34 family.</text>
</comment>
<keyword evidence="3" id="KW-0687">Ribonucleoprotein</keyword>
<evidence type="ECO:0000313" key="5">
    <source>
        <dbReference type="Proteomes" id="UP000324800"/>
    </source>
</evidence>
<protein>
    <recommendedName>
        <fullName evidence="6">60S ribosomal protein L34</fullName>
    </recommendedName>
</protein>
<proteinExistence type="inferred from homology"/>
<dbReference type="GO" id="GO:0006412">
    <property type="term" value="P:translation"/>
    <property type="evidence" value="ECO:0007669"/>
    <property type="project" value="InterPro"/>
</dbReference>
<reference evidence="4 5" key="1">
    <citation type="submission" date="2019-03" db="EMBL/GenBank/DDBJ databases">
        <title>Single cell metagenomics reveals metabolic interactions within the superorganism composed of flagellate Streblomastix strix and complex community of Bacteroidetes bacteria on its surface.</title>
        <authorList>
            <person name="Treitli S.C."/>
            <person name="Kolisko M."/>
            <person name="Husnik F."/>
            <person name="Keeling P."/>
            <person name="Hampl V."/>
        </authorList>
    </citation>
    <scope>NUCLEOTIDE SEQUENCE [LARGE SCALE GENOMIC DNA]</scope>
    <source>
        <strain evidence="4">ST1C</strain>
    </source>
</reference>
<dbReference type="Gene3D" id="6.20.370.70">
    <property type="match status" value="1"/>
</dbReference>
<evidence type="ECO:0000256" key="1">
    <source>
        <dbReference type="ARBA" id="ARBA00009875"/>
    </source>
</evidence>
<comment type="caution">
    <text evidence="4">The sequence shown here is derived from an EMBL/GenBank/DDBJ whole genome shotgun (WGS) entry which is preliminary data.</text>
</comment>
<dbReference type="PANTHER" id="PTHR10759">
    <property type="entry name" value="60S RIBOSOMAL PROTEIN L34"/>
    <property type="match status" value="1"/>
</dbReference>
<dbReference type="GO" id="GO:0005840">
    <property type="term" value="C:ribosome"/>
    <property type="evidence" value="ECO:0007669"/>
    <property type="project" value="UniProtKB-KW"/>
</dbReference>